<sequence length="228" mass="26218">MAFRANEAVTDGFESARNYLIPRDLESSEREKSERMLLDITKRYGPAIKEYPSWHPLVAAQNEPFVRWPDTVPSHKCGYRGLDHTTYFANAFISCPYHEEALLESVEALKYSSHVAEISATKLDVKFYHSDAIPILVKCDWHHEIYQNGMIPAAVAVPLMLKKEIPNYEQAKYAENWESMRPHFLGVPHGSRSSLFVDQKTALSMKKIWDLLVETGMFGPEKNKHKVY</sequence>
<protein>
    <submittedName>
        <fullName evidence="1">Uncharacterized protein</fullName>
    </submittedName>
</protein>
<dbReference type="Proteomes" id="UP000245539">
    <property type="component" value="Unassembled WGS sequence"/>
</dbReference>
<name>A0A317C9S8_9GAMM</name>
<proteinExistence type="predicted"/>
<dbReference type="AlphaFoldDB" id="A0A317C9S8"/>
<evidence type="ECO:0000313" key="1">
    <source>
        <dbReference type="EMBL" id="PWQ92812.1"/>
    </source>
</evidence>
<gene>
    <name evidence="1" type="ORF">DKW60_18875</name>
</gene>
<accession>A0A317C9S8</accession>
<organism evidence="1 2">
    <name type="scientific">Leucothrix pacifica</name>
    <dbReference type="NCBI Taxonomy" id="1247513"/>
    <lineage>
        <taxon>Bacteria</taxon>
        <taxon>Pseudomonadati</taxon>
        <taxon>Pseudomonadota</taxon>
        <taxon>Gammaproteobacteria</taxon>
        <taxon>Thiotrichales</taxon>
        <taxon>Thiotrichaceae</taxon>
        <taxon>Leucothrix</taxon>
    </lineage>
</organism>
<keyword evidence="2" id="KW-1185">Reference proteome</keyword>
<evidence type="ECO:0000313" key="2">
    <source>
        <dbReference type="Proteomes" id="UP000245539"/>
    </source>
</evidence>
<dbReference type="OrthoDB" id="9133937at2"/>
<comment type="caution">
    <text evidence="1">The sequence shown here is derived from an EMBL/GenBank/DDBJ whole genome shotgun (WGS) entry which is preliminary data.</text>
</comment>
<dbReference type="RefSeq" id="WP_109839224.1">
    <property type="nucleotide sequence ID" value="NZ_QGKM01000075.1"/>
</dbReference>
<reference evidence="1 2" key="1">
    <citation type="submission" date="2018-05" db="EMBL/GenBank/DDBJ databases">
        <title>Leucothrix arctica sp. nov., isolated from Arctic seawater.</title>
        <authorList>
            <person name="Choi A."/>
            <person name="Baek K."/>
        </authorList>
    </citation>
    <scope>NUCLEOTIDE SEQUENCE [LARGE SCALE GENOMIC DNA]</scope>
    <source>
        <strain evidence="1 2">JCM 18388</strain>
    </source>
</reference>
<dbReference type="EMBL" id="QGKM01000075">
    <property type="protein sequence ID" value="PWQ92812.1"/>
    <property type="molecule type" value="Genomic_DNA"/>
</dbReference>